<sequence length="219" mass="23579">MKVIIVGCGRVGSTLAAQLCAGGHEVCVVDREPRSRRLIPAGFTGQFHAGNGYSRDVLAAAGIMHADAFVAVTSGDNSNIVAARVAREFYRVPAVIARIYDPRRAEIYRDLGIPTVASVRWTVERIHQMLAHRDLAAEQTFGSGETLLVRGVPPTWLTGRPLAELEVDGEVRVVEVTRGGRSRIPTLATPAQSGDLVTFAVASRALSRLRAVLDRELGT</sequence>
<dbReference type="PROSITE" id="PS51202">
    <property type="entry name" value="RCK_C"/>
    <property type="match status" value="1"/>
</dbReference>
<dbReference type="SUPFAM" id="SSF51735">
    <property type="entry name" value="NAD(P)-binding Rossmann-fold domains"/>
    <property type="match status" value="1"/>
</dbReference>
<dbReference type="PANTHER" id="PTHR43833">
    <property type="entry name" value="POTASSIUM CHANNEL PROTEIN 2-RELATED-RELATED"/>
    <property type="match status" value="1"/>
</dbReference>
<dbReference type="Pfam" id="PF02254">
    <property type="entry name" value="TrkA_N"/>
    <property type="match status" value="1"/>
</dbReference>
<gene>
    <name evidence="7" type="primary">trkA_1</name>
    <name evidence="7" type="ORF">Pa4123_49920</name>
</gene>
<dbReference type="InterPro" id="IPR006036">
    <property type="entry name" value="K_uptake_TrkA"/>
</dbReference>
<evidence type="ECO:0000256" key="2">
    <source>
        <dbReference type="ARBA" id="ARBA00022538"/>
    </source>
</evidence>
<feature type="domain" description="RCK N-terminal" evidence="5">
    <location>
        <begin position="1"/>
        <end position="118"/>
    </location>
</feature>
<dbReference type="Gene3D" id="3.40.50.720">
    <property type="entry name" value="NAD(P)-binding Rossmann-like Domain"/>
    <property type="match status" value="1"/>
</dbReference>
<dbReference type="PROSITE" id="PS51201">
    <property type="entry name" value="RCK_N"/>
    <property type="match status" value="1"/>
</dbReference>
<evidence type="ECO:0000256" key="1">
    <source>
        <dbReference type="ARBA" id="ARBA00017378"/>
    </source>
</evidence>
<dbReference type="PANTHER" id="PTHR43833:SF8">
    <property type="entry name" value="TRK SYSTEM POTASSIUM UPTAKE PROTEIN TRKA"/>
    <property type="match status" value="1"/>
</dbReference>
<keyword evidence="2" id="KW-0633">Potassium transport</keyword>
<dbReference type="Pfam" id="PF02080">
    <property type="entry name" value="TrkA_C"/>
    <property type="match status" value="1"/>
</dbReference>
<keyword evidence="8" id="KW-1185">Reference proteome</keyword>
<dbReference type="InterPro" id="IPR050721">
    <property type="entry name" value="Trk_Ktr_HKT_K-transport"/>
</dbReference>
<feature type="domain" description="RCK C-terminal" evidence="6">
    <location>
        <begin position="133"/>
        <end position="215"/>
    </location>
</feature>
<protein>
    <recommendedName>
        <fullName evidence="1">Trk system potassium uptake protein TrkA</fullName>
    </recommendedName>
</protein>
<accession>A0ABQ5QYT5</accession>
<keyword evidence="2" id="KW-0813">Transport</keyword>
<dbReference type="InterPro" id="IPR036291">
    <property type="entry name" value="NAD(P)-bd_dom_sf"/>
</dbReference>
<dbReference type="Gene3D" id="3.30.70.1450">
    <property type="entry name" value="Regulator of K+ conductance, C-terminal domain"/>
    <property type="match status" value="1"/>
</dbReference>
<organism evidence="7 8">
    <name type="scientific">Phytohabitans aurantiacus</name>
    <dbReference type="NCBI Taxonomy" id="3016789"/>
    <lineage>
        <taxon>Bacteria</taxon>
        <taxon>Bacillati</taxon>
        <taxon>Actinomycetota</taxon>
        <taxon>Actinomycetes</taxon>
        <taxon>Micromonosporales</taxon>
        <taxon>Micromonosporaceae</taxon>
    </lineage>
</organism>
<dbReference type="InterPro" id="IPR006037">
    <property type="entry name" value="RCK_C"/>
</dbReference>
<comment type="caution">
    <text evidence="7">The sequence shown here is derived from an EMBL/GenBank/DDBJ whole genome shotgun (WGS) entry which is preliminary data.</text>
</comment>
<reference evidence="7" key="1">
    <citation type="submission" date="2022-12" db="EMBL/GenBank/DDBJ databases">
        <title>New Phytohabitans aurantiacus sp. RD004123 nov., an actinomycete isolated from soil.</title>
        <authorList>
            <person name="Triningsih D.W."/>
            <person name="Harunari E."/>
            <person name="Igarashi Y."/>
        </authorList>
    </citation>
    <scope>NUCLEOTIDE SEQUENCE</scope>
    <source>
        <strain evidence="7">RD004123</strain>
    </source>
</reference>
<evidence type="ECO:0000259" key="5">
    <source>
        <dbReference type="PROSITE" id="PS51201"/>
    </source>
</evidence>
<keyword evidence="4" id="KW-0520">NAD</keyword>
<evidence type="ECO:0000256" key="3">
    <source>
        <dbReference type="ARBA" id="ARBA00022958"/>
    </source>
</evidence>
<evidence type="ECO:0000259" key="6">
    <source>
        <dbReference type="PROSITE" id="PS51202"/>
    </source>
</evidence>
<dbReference type="PRINTS" id="PR00335">
    <property type="entry name" value="KUPTAKETRKA"/>
</dbReference>
<dbReference type="RefSeq" id="WP_281899567.1">
    <property type="nucleotide sequence ID" value="NZ_BSDI01000027.1"/>
</dbReference>
<dbReference type="SUPFAM" id="SSF116726">
    <property type="entry name" value="TrkA C-terminal domain-like"/>
    <property type="match status" value="1"/>
</dbReference>
<dbReference type="EMBL" id="BSDI01000027">
    <property type="protein sequence ID" value="GLH99716.1"/>
    <property type="molecule type" value="Genomic_DNA"/>
</dbReference>
<name>A0ABQ5QYT5_9ACTN</name>
<evidence type="ECO:0000313" key="7">
    <source>
        <dbReference type="EMBL" id="GLH99716.1"/>
    </source>
</evidence>
<evidence type="ECO:0000313" key="8">
    <source>
        <dbReference type="Proteomes" id="UP001144280"/>
    </source>
</evidence>
<keyword evidence="3" id="KW-0630">Potassium</keyword>
<keyword evidence="2" id="KW-0406">Ion transport</keyword>
<proteinExistence type="predicted"/>
<evidence type="ECO:0000256" key="4">
    <source>
        <dbReference type="ARBA" id="ARBA00023027"/>
    </source>
</evidence>
<dbReference type="InterPro" id="IPR003148">
    <property type="entry name" value="RCK_N"/>
</dbReference>
<dbReference type="Proteomes" id="UP001144280">
    <property type="component" value="Unassembled WGS sequence"/>
</dbReference>
<dbReference type="InterPro" id="IPR036721">
    <property type="entry name" value="RCK_C_sf"/>
</dbReference>